<protein>
    <submittedName>
        <fullName evidence="2">Uncharacterized protein</fullName>
    </submittedName>
</protein>
<evidence type="ECO:0000313" key="3">
    <source>
        <dbReference type="Proteomes" id="UP000012040"/>
    </source>
</evidence>
<keyword evidence="3" id="KW-1185">Reference proteome</keyword>
<evidence type="ECO:0000313" key="2">
    <source>
        <dbReference type="EMBL" id="AGH96388.1"/>
    </source>
</evidence>
<dbReference type="STRING" id="1184267.A11Q_2172"/>
<keyword evidence="1" id="KW-0472">Membrane</keyword>
<name>M4VAZ2_9BACT</name>
<reference evidence="2 3" key="1">
    <citation type="journal article" date="2013" name="ISME J.">
        <title>By their genes ye shall know them: genomic signatures of predatory bacteria.</title>
        <authorList>
            <person name="Pasternak Z."/>
            <person name="Pietrokovski S."/>
            <person name="Rotem O."/>
            <person name="Gophna U."/>
            <person name="Lurie-Weinberger M.N."/>
            <person name="Jurkevitch E."/>
        </authorList>
    </citation>
    <scope>NUCLEOTIDE SEQUENCE [LARGE SCALE GENOMIC DNA]</scope>
    <source>
        <strain evidence="2 3">JSS</strain>
    </source>
</reference>
<dbReference type="EMBL" id="CP003537">
    <property type="protein sequence ID" value="AGH96388.1"/>
    <property type="molecule type" value="Genomic_DNA"/>
</dbReference>
<feature type="transmembrane region" description="Helical" evidence="1">
    <location>
        <begin position="21"/>
        <end position="38"/>
    </location>
</feature>
<proteinExistence type="predicted"/>
<dbReference type="AlphaFoldDB" id="M4VAZ2"/>
<keyword evidence="1" id="KW-0812">Transmembrane</keyword>
<evidence type="ECO:0000256" key="1">
    <source>
        <dbReference type="SAM" id="Phobius"/>
    </source>
</evidence>
<gene>
    <name evidence="2" type="ORF">A11Q_2172</name>
</gene>
<dbReference type="PATRIC" id="fig|1184267.3.peg.2199"/>
<dbReference type="Proteomes" id="UP000012040">
    <property type="component" value="Chromosome"/>
</dbReference>
<sequence>MKSIISSRGFVSKKRNYFDKLNLIIWFAQLLLSLAVAMS</sequence>
<dbReference type="HOGENOM" id="CLU_3305379_0_0_7"/>
<dbReference type="KEGG" id="bex:A11Q_2172"/>
<organism evidence="2 3">
    <name type="scientific">Pseudobdellovibrio exovorus JSS</name>
    <dbReference type="NCBI Taxonomy" id="1184267"/>
    <lineage>
        <taxon>Bacteria</taxon>
        <taxon>Pseudomonadati</taxon>
        <taxon>Bdellovibrionota</taxon>
        <taxon>Bdellovibrionia</taxon>
        <taxon>Bdellovibrionales</taxon>
        <taxon>Pseudobdellovibrionaceae</taxon>
        <taxon>Pseudobdellovibrio</taxon>
    </lineage>
</organism>
<accession>M4VAZ2</accession>
<keyword evidence="1" id="KW-1133">Transmembrane helix</keyword>